<dbReference type="SUPFAM" id="SSF53474">
    <property type="entry name" value="alpha/beta-Hydrolases"/>
    <property type="match status" value="1"/>
</dbReference>
<organism evidence="2 3">
    <name type="scientific">Ceratopteris richardii</name>
    <name type="common">Triangle waterfern</name>
    <dbReference type="NCBI Taxonomy" id="49495"/>
    <lineage>
        <taxon>Eukaryota</taxon>
        <taxon>Viridiplantae</taxon>
        <taxon>Streptophyta</taxon>
        <taxon>Embryophyta</taxon>
        <taxon>Tracheophyta</taxon>
        <taxon>Polypodiopsida</taxon>
        <taxon>Polypodiidae</taxon>
        <taxon>Polypodiales</taxon>
        <taxon>Pteridineae</taxon>
        <taxon>Pteridaceae</taxon>
        <taxon>Parkerioideae</taxon>
        <taxon>Ceratopteris</taxon>
    </lineage>
</organism>
<accession>A0A8T2PZ74</accession>
<feature type="compositionally biased region" description="Low complexity" evidence="1">
    <location>
        <begin position="86"/>
        <end position="96"/>
    </location>
</feature>
<dbReference type="InterPro" id="IPR029058">
    <property type="entry name" value="AB_hydrolase_fold"/>
</dbReference>
<name>A0A8T2PZ74_CERRI</name>
<evidence type="ECO:0000313" key="3">
    <source>
        <dbReference type="Proteomes" id="UP000825935"/>
    </source>
</evidence>
<feature type="compositionally biased region" description="Polar residues" evidence="1">
    <location>
        <begin position="102"/>
        <end position="120"/>
    </location>
</feature>
<keyword evidence="3" id="KW-1185">Reference proteome</keyword>
<reference evidence="2" key="1">
    <citation type="submission" date="2021-08" db="EMBL/GenBank/DDBJ databases">
        <title>WGS assembly of Ceratopteris richardii.</title>
        <authorList>
            <person name="Marchant D.B."/>
            <person name="Chen G."/>
            <person name="Jenkins J."/>
            <person name="Shu S."/>
            <person name="Leebens-Mack J."/>
            <person name="Grimwood J."/>
            <person name="Schmutz J."/>
            <person name="Soltis P."/>
            <person name="Soltis D."/>
            <person name="Chen Z.-H."/>
        </authorList>
    </citation>
    <scope>NUCLEOTIDE SEQUENCE</scope>
    <source>
        <strain evidence="2">Whitten #5841</strain>
        <tissue evidence="2">Leaf</tissue>
    </source>
</reference>
<proteinExistence type="predicted"/>
<feature type="compositionally biased region" description="Basic and acidic residues" evidence="1">
    <location>
        <begin position="10"/>
        <end position="26"/>
    </location>
</feature>
<feature type="region of interest" description="Disordered" evidence="1">
    <location>
        <begin position="84"/>
        <end position="120"/>
    </location>
</feature>
<feature type="region of interest" description="Disordered" evidence="1">
    <location>
        <begin position="10"/>
        <end position="40"/>
    </location>
</feature>
<dbReference type="EMBL" id="CM035444">
    <property type="protein sequence ID" value="KAH7276686.1"/>
    <property type="molecule type" value="Genomic_DNA"/>
</dbReference>
<evidence type="ECO:0008006" key="4">
    <source>
        <dbReference type="Google" id="ProtNLM"/>
    </source>
</evidence>
<dbReference type="AlphaFoldDB" id="A0A8T2PZ74"/>
<sequence length="513" mass="56093">MAIRPIITEKSKAAEMVDMSRQRDSSENSEATSSSVTPSEKPWDMLHILSRFPAVNQASLRFTESASSFGRGLASLIDDGGGAASGLGSQNQSSQGKFDVASSVSSSNGHQMGESASSTTNNLDLFTRQNIMLDKATSLLNSTSATFTEFGQRLLGTPPLLWQGMVDRLQTTWKGSIDDIGWLQRLPGSMGVQDRTQRFEQILELVCHGVHPLPDNLIYLLVPGLFSNHSPLYFVDTKVYFSKLGLTCHIAKIHSEAAVETNASVLKEYIEELHWGSGKQVAILGHSKGGVDAAAAVAMNWPSLKDKVAGLVLVQSPYGGSPIASDILREGQIADVQTRYLLELLIQKMVKGDLKALEDLTYKKRQNFLARYSLPRELPVVSFHTEISIAPKVFSTMSHIAHAELPWHLFNIETASNVVKNSMKVPVVVPLPALMAMCAKHIELRYKHKSDGLVARQDAEAPGSVVVRPDRKLDHGWMVYSVSNKTLGEPDASQVCEALLALLLETCKRTKAD</sequence>
<dbReference type="PANTHER" id="PTHR31934:SF5">
    <property type="entry name" value="OS05G0557900 PROTEIN"/>
    <property type="match status" value="1"/>
</dbReference>
<gene>
    <name evidence="2" type="ORF">KP509_39G017800</name>
</gene>
<dbReference type="OrthoDB" id="5592486at2759"/>
<dbReference type="Gene3D" id="3.40.50.1820">
    <property type="entry name" value="alpha/beta hydrolase"/>
    <property type="match status" value="1"/>
</dbReference>
<protein>
    <recommendedName>
        <fullName evidence="4">Alpha/beta-Hydrolases superfamily protein</fullName>
    </recommendedName>
</protein>
<evidence type="ECO:0000313" key="2">
    <source>
        <dbReference type="EMBL" id="KAH7276686.1"/>
    </source>
</evidence>
<evidence type="ECO:0000256" key="1">
    <source>
        <dbReference type="SAM" id="MobiDB-lite"/>
    </source>
</evidence>
<dbReference type="PANTHER" id="PTHR31934">
    <property type="entry name" value="ALPHA/BETA-HYDROLASES SUPERFAMILY PROTEIN"/>
    <property type="match status" value="1"/>
</dbReference>
<comment type="caution">
    <text evidence="2">The sequence shown here is derived from an EMBL/GenBank/DDBJ whole genome shotgun (WGS) entry which is preliminary data.</text>
</comment>
<dbReference type="Proteomes" id="UP000825935">
    <property type="component" value="Chromosome 39"/>
</dbReference>